<dbReference type="EMBL" id="JACHGK010000017">
    <property type="protein sequence ID" value="MBB6447137.1"/>
    <property type="molecule type" value="Genomic_DNA"/>
</dbReference>
<dbReference type="GO" id="GO:0051537">
    <property type="term" value="F:2 iron, 2 sulfur cluster binding"/>
    <property type="evidence" value="ECO:0007669"/>
    <property type="project" value="UniProtKB-KW"/>
</dbReference>
<dbReference type="Gene3D" id="3.30.9.10">
    <property type="entry name" value="D-Amino Acid Oxidase, subunit A, domain 2"/>
    <property type="match status" value="1"/>
</dbReference>
<evidence type="ECO:0000256" key="4">
    <source>
        <dbReference type="ARBA" id="ARBA00023014"/>
    </source>
</evidence>
<protein>
    <submittedName>
        <fullName evidence="7">Glycine/D-amino acid oxidase-like deaminating enzyme/nitrite reductase/ring-hydroxylating ferredoxin subunit</fullName>
    </submittedName>
</protein>
<dbReference type="PANTHER" id="PTHR13847:SF274">
    <property type="entry name" value="RIESKE 2FE-2S IRON-SULFUR PROTEIN YHFW-RELATED"/>
    <property type="match status" value="1"/>
</dbReference>
<dbReference type="InterPro" id="IPR038010">
    <property type="entry name" value="YhfW_C"/>
</dbReference>
<dbReference type="GO" id="GO:0016020">
    <property type="term" value="C:membrane"/>
    <property type="evidence" value="ECO:0007669"/>
    <property type="project" value="InterPro"/>
</dbReference>
<dbReference type="InterPro" id="IPR005805">
    <property type="entry name" value="Rieske_Fe-S_prot_C"/>
</dbReference>
<dbReference type="GO" id="GO:0016705">
    <property type="term" value="F:oxidoreductase activity, acting on paired donors, with incorporation or reduction of molecular oxygen"/>
    <property type="evidence" value="ECO:0007669"/>
    <property type="project" value="UniProtKB-ARBA"/>
</dbReference>
<keyword evidence="2" id="KW-0479">Metal-binding</keyword>
<reference evidence="7 8" key="1">
    <citation type="submission" date="2020-08" db="EMBL/GenBank/DDBJ databases">
        <title>Genomic Encyclopedia of Type Strains, Phase IV (KMG-IV): sequencing the most valuable type-strain genomes for metagenomic binning, comparative biology and taxonomic classification.</title>
        <authorList>
            <person name="Goeker M."/>
        </authorList>
    </citation>
    <scope>NUCLEOTIDE SEQUENCE [LARGE SCALE GENOMIC DNA]</scope>
    <source>
        <strain evidence="7 8">DSM 5391</strain>
    </source>
</reference>
<dbReference type="PANTHER" id="PTHR13847">
    <property type="entry name" value="SARCOSINE DEHYDROGENASE-RELATED"/>
    <property type="match status" value="1"/>
</dbReference>
<organism evidence="7 8">
    <name type="scientific">Bacillus benzoevorans</name>
    <dbReference type="NCBI Taxonomy" id="1456"/>
    <lineage>
        <taxon>Bacteria</taxon>
        <taxon>Bacillati</taxon>
        <taxon>Bacillota</taxon>
        <taxon>Bacilli</taxon>
        <taxon>Bacillales</taxon>
        <taxon>Bacillaceae</taxon>
        <taxon>Bacillus</taxon>
    </lineage>
</organism>
<feature type="domain" description="Rieske" evidence="6">
    <location>
        <begin position="427"/>
        <end position="521"/>
    </location>
</feature>
<dbReference type="GO" id="GO:0046872">
    <property type="term" value="F:metal ion binding"/>
    <property type="evidence" value="ECO:0007669"/>
    <property type="project" value="UniProtKB-KW"/>
</dbReference>
<keyword evidence="1" id="KW-0001">2Fe-2S</keyword>
<keyword evidence="5" id="KW-1015">Disulfide bond</keyword>
<keyword evidence="4" id="KW-0411">Iron-sulfur</keyword>
<evidence type="ECO:0000256" key="3">
    <source>
        <dbReference type="ARBA" id="ARBA00023004"/>
    </source>
</evidence>
<dbReference type="Pfam" id="PF01266">
    <property type="entry name" value="DAO"/>
    <property type="match status" value="1"/>
</dbReference>
<dbReference type="PROSITE" id="PS51296">
    <property type="entry name" value="RIESKE"/>
    <property type="match status" value="1"/>
</dbReference>
<dbReference type="Proteomes" id="UP000531594">
    <property type="component" value="Unassembled WGS sequence"/>
</dbReference>
<keyword evidence="3" id="KW-0408">Iron</keyword>
<proteinExistence type="predicted"/>
<dbReference type="GO" id="GO:0004497">
    <property type="term" value="F:monooxygenase activity"/>
    <property type="evidence" value="ECO:0007669"/>
    <property type="project" value="UniProtKB-ARBA"/>
</dbReference>
<dbReference type="PRINTS" id="PR00162">
    <property type="entry name" value="RIESKE"/>
</dbReference>
<sequence length="525" mass="58417">MTNKNYGEGKLPEFPESFWTDSTELPNFPRLDQDIHVDAVIVGGGITGITSAYLLANKGLKVAILEADKLLNGTTGHTTAKITAQHDLIYDELITSMGSSKARLYYEANIEALEFIKKTIERDHIDCDFSTQDAYMYAATEEYAQKIEKEAKAYEKLHIDGKLVDAIPLNITVRNALIMRDQAQFHPLKYLQRLVQNITEKGGLIFENTVAVNVETGKQPTVLTRDGGRVTANHVLACSHFPFYEGLGLYSARMYAERSYVLAAKPKSKFPGGIYINAGKPTRSLRSVTVNGEEMILIVGENHKTGQGIDTMKHYEALEVFGQEIFGLETIPYRWSAQDLTTLDKVPYIGAITSDQPNILIATGYRKWGMSNGTAAALLLCDTVLGEKSKFQKLYTPSRFYANPSLKSFFVENANVVSHLIKGKLEITNLNPNMLPNDEGAVISINGERKGAYRDTEGKLHIVDTTCTHIGCEVEWNSGDRSWDCPCHGSRFSYTGDVIEGPAEKPLQKYDYKMIDNLLSEDSGY</sequence>
<dbReference type="GO" id="GO:0005737">
    <property type="term" value="C:cytoplasm"/>
    <property type="evidence" value="ECO:0007669"/>
    <property type="project" value="TreeGrafter"/>
</dbReference>
<name>A0A7X0HWC6_9BACI</name>
<evidence type="ECO:0000313" key="7">
    <source>
        <dbReference type="EMBL" id="MBB6447137.1"/>
    </source>
</evidence>
<evidence type="ECO:0000256" key="1">
    <source>
        <dbReference type="ARBA" id="ARBA00022714"/>
    </source>
</evidence>
<dbReference type="Gene3D" id="3.50.50.60">
    <property type="entry name" value="FAD/NAD(P)-binding domain"/>
    <property type="match status" value="1"/>
</dbReference>
<dbReference type="Gene3D" id="2.102.10.10">
    <property type="entry name" value="Rieske [2Fe-2S] iron-sulphur domain"/>
    <property type="match status" value="1"/>
</dbReference>
<comment type="caution">
    <text evidence="7">The sequence shown here is derived from an EMBL/GenBank/DDBJ whole genome shotgun (WGS) entry which is preliminary data.</text>
</comment>
<accession>A0A7X0HWC6</accession>
<dbReference type="AlphaFoldDB" id="A0A7X0HWC6"/>
<evidence type="ECO:0000256" key="5">
    <source>
        <dbReference type="ARBA" id="ARBA00023157"/>
    </source>
</evidence>
<dbReference type="InterPro" id="IPR006076">
    <property type="entry name" value="FAD-dep_OxRdtase"/>
</dbReference>
<dbReference type="Pfam" id="PF00355">
    <property type="entry name" value="Rieske"/>
    <property type="match status" value="1"/>
</dbReference>
<dbReference type="InterPro" id="IPR036188">
    <property type="entry name" value="FAD/NAD-bd_sf"/>
</dbReference>
<keyword evidence="8" id="KW-1185">Reference proteome</keyword>
<evidence type="ECO:0000313" key="8">
    <source>
        <dbReference type="Proteomes" id="UP000531594"/>
    </source>
</evidence>
<dbReference type="FunFam" id="2.102.10.10:FF:000014">
    <property type="entry name" value="Oxidoreductase, FAD dependent"/>
    <property type="match status" value="1"/>
</dbReference>
<evidence type="ECO:0000256" key="2">
    <source>
        <dbReference type="ARBA" id="ARBA00022723"/>
    </source>
</evidence>
<dbReference type="CDD" id="cd03477">
    <property type="entry name" value="Rieske_YhfW_C"/>
    <property type="match status" value="1"/>
</dbReference>
<dbReference type="SUPFAM" id="SSF51971">
    <property type="entry name" value="Nucleotide-binding domain"/>
    <property type="match status" value="1"/>
</dbReference>
<dbReference type="InterPro" id="IPR017941">
    <property type="entry name" value="Rieske_2Fe-2S"/>
</dbReference>
<evidence type="ECO:0000259" key="6">
    <source>
        <dbReference type="PROSITE" id="PS51296"/>
    </source>
</evidence>
<gene>
    <name evidence="7" type="ORF">HNR53_003816</name>
</gene>
<dbReference type="SUPFAM" id="SSF50022">
    <property type="entry name" value="ISP domain"/>
    <property type="match status" value="1"/>
</dbReference>
<dbReference type="InterPro" id="IPR036922">
    <property type="entry name" value="Rieske_2Fe-2S_sf"/>
</dbReference>
<dbReference type="RefSeq" id="WP_184528809.1">
    <property type="nucleotide sequence ID" value="NZ_JACHGK010000017.1"/>
</dbReference>